<dbReference type="RefSeq" id="WP_187579760.1">
    <property type="nucleotide sequence ID" value="NZ_CP060713.1"/>
</dbReference>
<sequence length="299" mass="33243">MRSDRALERLGGVATTERLLRVTSRARLQLAVARGLVVRDARGRYSLPGVDEALRAANRLSGVLVEDSAAQYLGWQLKHPPRSPCIAVPRNRHLTADRTAGVRVRFRDLDPDDVNGLATRPMETVLRCAAWMPFDEALVVADDALRSGSVIQEELVCRAHLEPVRFRSRCVRVAEAADVRAENAFESVLRAIALSVPGLHVEPQVWLGDIGRPDLVDQQLGIVVEADSFEFHGRRRALKLDCERYNAFVVDGWLVIRFAWEHVMFRPDYVRSVLAALVARLSGQPLGHALGPAAQRRSA</sequence>
<proteinExistence type="predicted"/>
<dbReference type="Proteomes" id="UP000515947">
    <property type="component" value="Chromosome"/>
</dbReference>
<protein>
    <recommendedName>
        <fullName evidence="3">DUF559 domain-containing protein</fullName>
    </recommendedName>
</protein>
<reference evidence="1 2" key="1">
    <citation type="submission" date="2020-08" db="EMBL/GenBank/DDBJ databases">
        <title>Genome sequence of Nocardioides mesophilus KACC 16243T.</title>
        <authorList>
            <person name="Hyun D.-W."/>
            <person name="Bae J.-W."/>
        </authorList>
    </citation>
    <scope>NUCLEOTIDE SEQUENCE [LARGE SCALE GENOMIC DNA]</scope>
    <source>
        <strain evidence="1 2">KACC 16243</strain>
    </source>
</reference>
<evidence type="ECO:0000313" key="1">
    <source>
        <dbReference type="EMBL" id="QNN53916.1"/>
    </source>
</evidence>
<dbReference type="AlphaFoldDB" id="A0A7G9RE91"/>
<dbReference type="KEGG" id="nmes:H9L09_05880"/>
<gene>
    <name evidence="1" type="ORF">H9L09_05880</name>
</gene>
<dbReference type="EMBL" id="CP060713">
    <property type="protein sequence ID" value="QNN53916.1"/>
    <property type="molecule type" value="Genomic_DNA"/>
</dbReference>
<name>A0A7G9RE91_9ACTN</name>
<evidence type="ECO:0000313" key="2">
    <source>
        <dbReference type="Proteomes" id="UP000515947"/>
    </source>
</evidence>
<keyword evidence="2" id="KW-1185">Reference proteome</keyword>
<accession>A0A7G9RE91</accession>
<organism evidence="1 2">
    <name type="scientific">Nocardioides mesophilus</name>
    <dbReference type="NCBI Taxonomy" id="433659"/>
    <lineage>
        <taxon>Bacteria</taxon>
        <taxon>Bacillati</taxon>
        <taxon>Actinomycetota</taxon>
        <taxon>Actinomycetes</taxon>
        <taxon>Propionibacteriales</taxon>
        <taxon>Nocardioidaceae</taxon>
        <taxon>Nocardioides</taxon>
    </lineage>
</organism>
<evidence type="ECO:0008006" key="3">
    <source>
        <dbReference type="Google" id="ProtNLM"/>
    </source>
</evidence>